<dbReference type="EMBL" id="CP042295">
    <property type="protein sequence ID" value="QDY86964.1"/>
    <property type="molecule type" value="Genomic_DNA"/>
</dbReference>
<evidence type="ECO:0000313" key="3">
    <source>
        <dbReference type="Proteomes" id="UP000318927"/>
    </source>
</evidence>
<dbReference type="OrthoDB" id="399000at2"/>
<organism evidence="2 3">
    <name type="scientific">Mycoplasma anserisalpingitidis</name>
    <dbReference type="NCBI Taxonomy" id="519450"/>
    <lineage>
        <taxon>Bacteria</taxon>
        <taxon>Bacillati</taxon>
        <taxon>Mycoplasmatota</taxon>
        <taxon>Mollicutes</taxon>
        <taxon>Mycoplasmataceae</taxon>
        <taxon>Mycoplasma</taxon>
    </lineage>
</organism>
<dbReference type="Proteomes" id="UP000318927">
    <property type="component" value="Chromosome"/>
</dbReference>
<proteinExistence type="predicted"/>
<gene>
    <name evidence="2" type="ORF">FRW55_02200</name>
</gene>
<keyword evidence="3" id="KW-1185">Reference proteome</keyword>
<dbReference type="KEGG" id="mans:FRW55_02200"/>
<accession>A0A5B8K6U7</accession>
<keyword evidence="1" id="KW-1133">Transmembrane helix</keyword>
<dbReference type="AlphaFoldDB" id="A0A5B8K6U7"/>
<dbReference type="RefSeq" id="WP_146368547.1">
    <property type="nucleotide sequence ID" value="NZ_CP042295.1"/>
</dbReference>
<reference evidence="2 3" key="1">
    <citation type="journal article" date="2019" name="Microbiol. Resour. Announc.">
        <title>Complete Genome Sequences of Three Mycoplasma anserisalpingitis (Mycoplasma sp. 1220) Strains.</title>
        <authorList>
            <person name="Grozner D."/>
            <person name="Forro B."/>
            <person name="Kovacs A.B."/>
            <person name="Marton S."/>
            <person name="Banyai K."/>
            <person name="Kreizinger Z."/>
            <person name="Sulyok K.M."/>
            <person name="Gyuranecz M."/>
        </authorList>
    </citation>
    <scope>NUCLEOTIDE SEQUENCE [LARGE SCALE GENOMIC DNA]</scope>
    <source>
        <strain evidence="2 3">ATCC:BAA-2147</strain>
    </source>
</reference>
<protein>
    <submittedName>
        <fullName evidence="2">Uncharacterized protein</fullName>
    </submittedName>
</protein>
<sequence>MKKTIKRNKLTLKTKIRYLFLGKRPLERKTLPKIQEYLYLCFNSIFILCFIIYLASILIQKKFDFSIEKTNELFKEIQENVILRALIALFVAIYLINLIILSHITYILSKTEFNKWIGILAIIFALSVILCPLAIVFSYVAYEKNEISFE</sequence>
<evidence type="ECO:0000256" key="1">
    <source>
        <dbReference type="SAM" id="Phobius"/>
    </source>
</evidence>
<feature type="transmembrane region" description="Helical" evidence="1">
    <location>
        <begin position="116"/>
        <end position="142"/>
    </location>
</feature>
<keyword evidence="1" id="KW-0472">Membrane</keyword>
<keyword evidence="1" id="KW-0812">Transmembrane</keyword>
<name>A0A5B8K6U7_9MOLU</name>
<feature type="transmembrane region" description="Helical" evidence="1">
    <location>
        <begin position="37"/>
        <end position="59"/>
    </location>
</feature>
<evidence type="ECO:0000313" key="2">
    <source>
        <dbReference type="EMBL" id="QDY86964.1"/>
    </source>
</evidence>
<feature type="transmembrane region" description="Helical" evidence="1">
    <location>
        <begin position="81"/>
        <end position="104"/>
    </location>
</feature>